<dbReference type="AlphaFoldDB" id="A0A1J0ABB7"/>
<dbReference type="STRING" id="1188229.GlitD10_0905"/>
<dbReference type="SUPFAM" id="SSF50685">
    <property type="entry name" value="Barwin-like endoglucanases"/>
    <property type="match status" value="1"/>
</dbReference>
<dbReference type="EC" id="4.2.2.-" evidence="3"/>
<evidence type="ECO:0000259" key="5">
    <source>
        <dbReference type="Pfam" id="PF03330"/>
    </source>
</evidence>
<accession>A0A1J0ABB7</accession>
<keyword evidence="1 3" id="KW-0456">Lyase</keyword>
<dbReference type="Pfam" id="PF03330">
    <property type="entry name" value="DPBB_1"/>
    <property type="match status" value="1"/>
</dbReference>
<feature type="domain" description="RlpA-like protein double-psi beta-barrel" evidence="5">
    <location>
        <begin position="211"/>
        <end position="298"/>
    </location>
</feature>
<evidence type="ECO:0000256" key="2">
    <source>
        <dbReference type="ARBA" id="ARBA00023316"/>
    </source>
</evidence>
<proteinExistence type="inferred from homology"/>
<keyword evidence="2 3" id="KW-0961">Cell wall biogenesis/degradation</keyword>
<dbReference type="RefSeq" id="WP_084111475.1">
    <property type="nucleotide sequence ID" value="NZ_CP017675.1"/>
</dbReference>
<dbReference type="InterPro" id="IPR012997">
    <property type="entry name" value="RplA"/>
</dbReference>
<keyword evidence="6" id="KW-0449">Lipoprotein</keyword>
<dbReference type="HAMAP" id="MF_02071">
    <property type="entry name" value="RlpA"/>
    <property type="match status" value="1"/>
</dbReference>
<dbReference type="CDD" id="cd22268">
    <property type="entry name" value="DPBB_RlpA-like"/>
    <property type="match status" value="1"/>
</dbReference>
<dbReference type="Proteomes" id="UP000180235">
    <property type="component" value="Chromosome"/>
</dbReference>
<protein>
    <recommendedName>
        <fullName evidence="3">Probable endolytic peptidoglycan transglycosylase RlpA</fullName>
        <ecNumber evidence="3">4.2.2.-</ecNumber>
    </recommendedName>
</protein>
<organism evidence="6 7">
    <name type="scientific">Gloeomargarita lithophora Alchichica-D10</name>
    <dbReference type="NCBI Taxonomy" id="1188229"/>
    <lineage>
        <taxon>Bacteria</taxon>
        <taxon>Bacillati</taxon>
        <taxon>Cyanobacteriota</taxon>
        <taxon>Cyanophyceae</taxon>
        <taxon>Gloeomargaritales</taxon>
        <taxon>Gloeomargaritaceae</taxon>
        <taxon>Gloeomargarita</taxon>
    </lineage>
</organism>
<evidence type="ECO:0000256" key="3">
    <source>
        <dbReference type="HAMAP-Rule" id="MF_02071"/>
    </source>
</evidence>
<dbReference type="PANTHER" id="PTHR34183:SF8">
    <property type="entry name" value="ENDOLYTIC PEPTIDOGLYCAN TRANSGLYCOSYLASE RLPA-RELATED"/>
    <property type="match status" value="1"/>
</dbReference>
<evidence type="ECO:0000313" key="7">
    <source>
        <dbReference type="Proteomes" id="UP000180235"/>
    </source>
</evidence>
<dbReference type="InterPro" id="IPR036908">
    <property type="entry name" value="RlpA-like_sf"/>
</dbReference>
<sequence length="304" mass="32784">MRNTPKMLGLGTVTLISLVVGTSLLVPAAPVRSEVLKVGERTQPAAPLVTVRPHTLAGRPAATLFVRNLPIFSFLGQKSGVAVGTKVANGRVEGDPLVPATQLAARLNRLSQQRWDAKDLQVVRDDRQHLWLQYKNERLLRFDDTLTFDGLTKDQVQNALQMTNRLRLRLGNAPPLTAMTPPAGAPAQPSLAQRVLTVAVGSVRSVRSVLQGWASWYGPGFQGRRTASGEPFNPQALTAAHRTLPFGTQVRVTNLRNGQAVVVRINDRGPHIPGREIDISTGAAQAVGLIQMGTAPVRLEVLGP</sequence>
<dbReference type="KEGG" id="glt:GlitD10_0905"/>
<gene>
    <name evidence="3 6" type="primary">rlpA</name>
    <name evidence="6" type="ORF">GlitD10_0905</name>
</gene>
<dbReference type="InterPro" id="IPR009009">
    <property type="entry name" value="RlpA-like_DPBB"/>
</dbReference>
<dbReference type="NCBIfam" id="TIGR00413">
    <property type="entry name" value="rlpA"/>
    <property type="match status" value="1"/>
</dbReference>
<dbReference type="GO" id="GO:0008932">
    <property type="term" value="F:lytic endotransglycosylase activity"/>
    <property type="evidence" value="ECO:0007669"/>
    <property type="project" value="UniProtKB-UniRule"/>
</dbReference>
<evidence type="ECO:0000256" key="4">
    <source>
        <dbReference type="RuleBase" id="RU003495"/>
    </source>
</evidence>
<dbReference type="Gene3D" id="2.40.40.10">
    <property type="entry name" value="RlpA-like domain"/>
    <property type="match status" value="1"/>
</dbReference>
<comment type="similarity">
    <text evidence="3 4">Belongs to the RlpA family.</text>
</comment>
<dbReference type="GO" id="GO:0071555">
    <property type="term" value="P:cell wall organization"/>
    <property type="evidence" value="ECO:0007669"/>
    <property type="project" value="UniProtKB-KW"/>
</dbReference>
<dbReference type="OrthoDB" id="9779128at2"/>
<reference evidence="6 7" key="1">
    <citation type="submission" date="2016-10" db="EMBL/GenBank/DDBJ databases">
        <title>Description of Gloeomargarita lithophora gen. nov., sp. nov., a thylakoid-bearing basal-branching cyanobacterium with intracellular carbonates, and proposal for Gloeomargaritales ord. nov.</title>
        <authorList>
            <person name="Moreira D."/>
            <person name="Tavera R."/>
            <person name="Benzerara K."/>
            <person name="Skouri-Panet F."/>
            <person name="Couradeau E."/>
            <person name="Gerard E."/>
            <person name="Loussert C."/>
            <person name="Novelo E."/>
            <person name="Zivanovic Y."/>
            <person name="Lopez-Garcia P."/>
        </authorList>
    </citation>
    <scope>NUCLEOTIDE SEQUENCE [LARGE SCALE GENOMIC DNA]</scope>
    <source>
        <strain evidence="6 7">D10</strain>
    </source>
</reference>
<dbReference type="EMBL" id="CP017675">
    <property type="protein sequence ID" value="APB33223.1"/>
    <property type="molecule type" value="Genomic_DNA"/>
</dbReference>
<dbReference type="PANTHER" id="PTHR34183">
    <property type="entry name" value="ENDOLYTIC PEPTIDOGLYCAN TRANSGLYCOSYLASE RLPA"/>
    <property type="match status" value="1"/>
</dbReference>
<evidence type="ECO:0000256" key="1">
    <source>
        <dbReference type="ARBA" id="ARBA00023239"/>
    </source>
</evidence>
<comment type="function">
    <text evidence="3">Lytic transglycosylase with a strong preference for naked glycan strands that lack stem peptides.</text>
</comment>
<dbReference type="InterPro" id="IPR034718">
    <property type="entry name" value="RlpA"/>
</dbReference>
<keyword evidence="7" id="KW-1185">Reference proteome</keyword>
<name>A0A1J0ABB7_9CYAN</name>
<dbReference type="GO" id="GO:0000270">
    <property type="term" value="P:peptidoglycan metabolic process"/>
    <property type="evidence" value="ECO:0007669"/>
    <property type="project" value="UniProtKB-UniRule"/>
</dbReference>
<evidence type="ECO:0000313" key="6">
    <source>
        <dbReference type="EMBL" id="APB33223.1"/>
    </source>
</evidence>